<evidence type="ECO:0000256" key="3">
    <source>
        <dbReference type="ARBA" id="ARBA00022692"/>
    </source>
</evidence>
<comment type="subcellular location">
    <subcellularLocation>
        <location evidence="1">Cell membrane</location>
        <topology evidence="1">Multi-pass membrane protein</topology>
    </subcellularLocation>
</comment>
<evidence type="ECO:0000256" key="6">
    <source>
        <dbReference type="SAM" id="Phobius"/>
    </source>
</evidence>
<dbReference type="PANTHER" id="PTHR30086">
    <property type="entry name" value="ARGININE EXPORTER PROTEIN ARGO"/>
    <property type="match status" value="1"/>
</dbReference>
<sequence>MTTTLFLGLIGFAIASSITPGPNNLMLMASGANFGLRRTVPHMLGISLGHMFMVFLVGIGLGQLLDTYPVLKIALLILSTGYLLFLAYKIANAAPPEAREATGKPFTFLQAAAFQWVNPKAWYMAIYAVGNFAPDGSGWRGALLVSGVFAMTNLPSITVWATIGTQVKRLLTRPRALRSFNYLMAALLVLTLYPIWA</sequence>
<feature type="transmembrane region" description="Helical" evidence="6">
    <location>
        <begin position="142"/>
        <end position="164"/>
    </location>
</feature>
<protein>
    <submittedName>
        <fullName evidence="7">Threonine/homoserine/homoserine lactone efflux protein</fullName>
    </submittedName>
</protein>
<accession>A0A1I0Q3R0</accession>
<dbReference type="RefSeq" id="WP_089992588.1">
    <property type="nucleotide sequence ID" value="NZ_FOIZ01000001.1"/>
</dbReference>
<keyword evidence="4 6" id="KW-1133">Transmembrane helix</keyword>
<dbReference type="GO" id="GO:0033228">
    <property type="term" value="P:cysteine export across plasma membrane"/>
    <property type="evidence" value="ECO:0007669"/>
    <property type="project" value="TreeGrafter"/>
</dbReference>
<organism evidence="7 8">
    <name type="scientific">Cognatiyoonia koreensis</name>
    <dbReference type="NCBI Taxonomy" id="364200"/>
    <lineage>
        <taxon>Bacteria</taxon>
        <taxon>Pseudomonadati</taxon>
        <taxon>Pseudomonadota</taxon>
        <taxon>Alphaproteobacteria</taxon>
        <taxon>Rhodobacterales</taxon>
        <taxon>Paracoccaceae</taxon>
        <taxon>Cognatiyoonia</taxon>
    </lineage>
</organism>
<dbReference type="InterPro" id="IPR001123">
    <property type="entry name" value="LeuE-type"/>
</dbReference>
<dbReference type="OrthoDB" id="9812084at2"/>
<dbReference type="GO" id="GO:0015171">
    <property type="term" value="F:amino acid transmembrane transporter activity"/>
    <property type="evidence" value="ECO:0007669"/>
    <property type="project" value="TreeGrafter"/>
</dbReference>
<feature type="transmembrane region" description="Helical" evidence="6">
    <location>
        <begin position="176"/>
        <end position="196"/>
    </location>
</feature>
<feature type="transmembrane region" description="Helical" evidence="6">
    <location>
        <begin position="73"/>
        <end position="91"/>
    </location>
</feature>
<evidence type="ECO:0000313" key="8">
    <source>
        <dbReference type="Proteomes" id="UP000199167"/>
    </source>
</evidence>
<gene>
    <name evidence="7" type="ORF">SAMN04488515_1648</name>
</gene>
<dbReference type="Proteomes" id="UP000199167">
    <property type="component" value="Unassembled WGS sequence"/>
</dbReference>
<keyword evidence="8" id="KW-1185">Reference proteome</keyword>
<dbReference type="EMBL" id="FOIZ01000001">
    <property type="protein sequence ID" value="SEW21611.1"/>
    <property type="molecule type" value="Genomic_DNA"/>
</dbReference>
<keyword evidence="2" id="KW-1003">Cell membrane</keyword>
<evidence type="ECO:0000256" key="5">
    <source>
        <dbReference type="ARBA" id="ARBA00023136"/>
    </source>
</evidence>
<name>A0A1I0Q3R0_9RHOB</name>
<keyword evidence="3 6" id="KW-0812">Transmembrane</keyword>
<evidence type="ECO:0000256" key="4">
    <source>
        <dbReference type="ARBA" id="ARBA00022989"/>
    </source>
</evidence>
<evidence type="ECO:0000313" key="7">
    <source>
        <dbReference type="EMBL" id="SEW21611.1"/>
    </source>
</evidence>
<reference evidence="7 8" key="1">
    <citation type="submission" date="2016-10" db="EMBL/GenBank/DDBJ databases">
        <authorList>
            <person name="de Groot N.N."/>
        </authorList>
    </citation>
    <scope>NUCLEOTIDE SEQUENCE [LARGE SCALE GENOMIC DNA]</scope>
    <source>
        <strain evidence="7 8">DSM 17925</strain>
    </source>
</reference>
<proteinExistence type="predicted"/>
<dbReference type="GO" id="GO:0005886">
    <property type="term" value="C:plasma membrane"/>
    <property type="evidence" value="ECO:0007669"/>
    <property type="project" value="UniProtKB-SubCell"/>
</dbReference>
<evidence type="ECO:0000256" key="2">
    <source>
        <dbReference type="ARBA" id="ARBA00022475"/>
    </source>
</evidence>
<dbReference type="PANTHER" id="PTHR30086:SF20">
    <property type="entry name" value="ARGININE EXPORTER PROTEIN ARGO-RELATED"/>
    <property type="match status" value="1"/>
</dbReference>
<keyword evidence="5 6" id="KW-0472">Membrane</keyword>
<dbReference type="AlphaFoldDB" id="A0A1I0Q3R0"/>
<feature type="transmembrane region" description="Helical" evidence="6">
    <location>
        <begin position="41"/>
        <end position="61"/>
    </location>
</feature>
<evidence type="ECO:0000256" key="1">
    <source>
        <dbReference type="ARBA" id="ARBA00004651"/>
    </source>
</evidence>
<dbReference type="Pfam" id="PF01810">
    <property type="entry name" value="LysE"/>
    <property type="match status" value="1"/>
</dbReference>